<evidence type="ECO:0000256" key="1">
    <source>
        <dbReference type="ARBA" id="ARBA00001966"/>
    </source>
</evidence>
<dbReference type="PANTHER" id="PTHR11918:SF45">
    <property type="entry name" value="THREONYLCARBAMOYLADENOSINE TRNA METHYLTHIOTRANSFERASE"/>
    <property type="match status" value="1"/>
</dbReference>
<dbReference type="InterPro" id="IPR038135">
    <property type="entry name" value="Methylthiotransferase_N_sf"/>
</dbReference>
<keyword evidence="5" id="KW-0479">Metal-binding</keyword>
<dbReference type="GO" id="GO:0035598">
    <property type="term" value="F:tRNA (N(6)-L-threonylcarbamoyladenosine(37)-C(2))-methylthiotransferase activity"/>
    <property type="evidence" value="ECO:0007669"/>
    <property type="project" value="TreeGrafter"/>
</dbReference>
<organism evidence="10 11">
    <name type="scientific">Alkalispirochaeta americana</name>
    <dbReference type="NCBI Taxonomy" id="159291"/>
    <lineage>
        <taxon>Bacteria</taxon>
        <taxon>Pseudomonadati</taxon>
        <taxon>Spirochaetota</taxon>
        <taxon>Spirochaetia</taxon>
        <taxon>Spirochaetales</taxon>
        <taxon>Spirochaetaceae</taxon>
        <taxon>Alkalispirochaeta</taxon>
    </lineage>
</organism>
<evidence type="ECO:0000256" key="5">
    <source>
        <dbReference type="ARBA" id="ARBA00022723"/>
    </source>
</evidence>
<dbReference type="Pfam" id="PF04055">
    <property type="entry name" value="Radical_SAM"/>
    <property type="match status" value="1"/>
</dbReference>
<dbReference type="CDD" id="cd01335">
    <property type="entry name" value="Radical_SAM"/>
    <property type="match status" value="1"/>
</dbReference>
<dbReference type="GO" id="GO:0046872">
    <property type="term" value="F:metal ion binding"/>
    <property type="evidence" value="ECO:0007669"/>
    <property type="project" value="UniProtKB-KW"/>
</dbReference>
<dbReference type="NCBIfam" id="TIGR00089">
    <property type="entry name" value="MiaB/RimO family radical SAM methylthiotransferase"/>
    <property type="match status" value="1"/>
</dbReference>
<dbReference type="RefSeq" id="WP_076487454.1">
    <property type="nucleotide sequence ID" value="NZ_FTMS01000001.1"/>
</dbReference>
<dbReference type="OrthoDB" id="9805215at2"/>
<reference evidence="10 11" key="1">
    <citation type="submission" date="2017-01" db="EMBL/GenBank/DDBJ databases">
        <authorList>
            <person name="Mah S.A."/>
            <person name="Swanson W.J."/>
            <person name="Moy G.W."/>
            <person name="Vacquier V.D."/>
        </authorList>
    </citation>
    <scope>NUCLEOTIDE SEQUENCE [LARGE SCALE GENOMIC DNA]</scope>
    <source>
        <strain evidence="10 11">ASpG1</strain>
    </source>
</reference>
<dbReference type="SMART" id="SM00729">
    <property type="entry name" value="Elp3"/>
    <property type="match status" value="1"/>
</dbReference>
<keyword evidence="4" id="KW-0949">S-adenosyl-L-methionine</keyword>
<keyword evidence="6" id="KW-0408">Iron</keyword>
<dbReference type="GO" id="GO:0051539">
    <property type="term" value="F:4 iron, 4 sulfur cluster binding"/>
    <property type="evidence" value="ECO:0007669"/>
    <property type="project" value="UniProtKB-KW"/>
</dbReference>
<dbReference type="Pfam" id="PF00919">
    <property type="entry name" value="UPF0004"/>
    <property type="match status" value="1"/>
</dbReference>
<evidence type="ECO:0000259" key="9">
    <source>
        <dbReference type="PROSITE" id="PS51918"/>
    </source>
</evidence>
<evidence type="ECO:0000256" key="7">
    <source>
        <dbReference type="ARBA" id="ARBA00023014"/>
    </source>
</evidence>
<dbReference type="NCBIfam" id="TIGR01579">
    <property type="entry name" value="MiaB-like-C"/>
    <property type="match status" value="1"/>
</dbReference>
<dbReference type="Gene3D" id="3.80.30.20">
    <property type="entry name" value="tm_1862 like domain"/>
    <property type="match status" value="1"/>
</dbReference>
<feature type="domain" description="MTTase N-terminal" evidence="8">
    <location>
        <begin position="1"/>
        <end position="115"/>
    </location>
</feature>
<dbReference type="SFLD" id="SFLDG01061">
    <property type="entry name" value="methylthiotransferase"/>
    <property type="match status" value="1"/>
</dbReference>
<dbReference type="InterPro" id="IPR058240">
    <property type="entry name" value="rSAM_sf"/>
</dbReference>
<evidence type="ECO:0000313" key="11">
    <source>
        <dbReference type="Proteomes" id="UP000186400"/>
    </source>
</evidence>
<evidence type="ECO:0000256" key="6">
    <source>
        <dbReference type="ARBA" id="ARBA00023004"/>
    </source>
</evidence>
<accession>A0A1N6NFM6</accession>
<dbReference type="SFLD" id="SFLDG01082">
    <property type="entry name" value="B12-binding_domain_containing"/>
    <property type="match status" value="1"/>
</dbReference>
<evidence type="ECO:0000256" key="2">
    <source>
        <dbReference type="ARBA" id="ARBA00022485"/>
    </source>
</evidence>
<dbReference type="InterPro" id="IPR023404">
    <property type="entry name" value="rSAM_horseshoe"/>
</dbReference>
<protein>
    <submittedName>
        <fullName evidence="10">Threonylcarbamoyladenosine tRNA methylthiotransferase MtaB</fullName>
    </submittedName>
</protein>
<dbReference type="InterPro" id="IPR005839">
    <property type="entry name" value="Methylthiotransferase"/>
</dbReference>
<feature type="domain" description="Radical SAM core" evidence="9">
    <location>
        <begin position="136"/>
        <end position="366"/>
    </location>
</feature>
<evidence type="ECO:0000259" key="8">
    <source>
        <dbReference type="PROSITE" id="PS51449"/>
    </source>
</evidence>
<dbReference type="PROSITE" id="PS51449">
    <property type="entry name" value="MTTASE_N"/>
    <property type="match status" value="1"/>
</dbReference>
<dbReference type="InterPro" id="IPR007197">
    <property type="entry name" value="rSAM"/>
</dbReference>
<dbReference type="SFLD" id="SFLDS00029">
    <property type="entry name" value="Radical_SAM"/>
    <property type="match status" value="1"/>
</dbReference>
<evidence type="ECO:0000256" key="3">
    <source>
        <dbReference type="ARBA" id="ARBA00022679"/>
    </source>
</evidence>
<dbReference type="STRING" id="159291.SAMN05920897_101236"/>
<comment type="cofactor">
    <cofactor evidence="1">
        <name>[4Fe-4S] cluster</name>
        <dbReference type="ChEBI" id="CHEBI:49883"/>
    </cofactor>
</comment>
<dbReference type="PROSITE" id="PS01278">
    <property type="entry name" value="MTTASE_RADICAL"/>
    <property type="match status" value="1"/>
</dbReference>
<evidence type="ECO:0000313" key="10">
    <source>
        <dbReference type="EMBL" id="SIP90918.1"/>
    </source>
</evidence>
<dbReference type="PANTHER" id="PTHR11918">
    <property type="entry name" value="RADICAL SAM PROTEINS"/>
    <property type="match status" value="1"/>
</dbReference>
<gene>
    <name evidence="10" type="ORF">SAMN05920897_101236</name>
</gene>
<keyword evidence="2" id="KW-0004">4Fe-4S</keyword>
<dbReference type="InterPro" id="IPR006467">
    <property type="entry name" value="MiaB-like_bact"/>
</dbReference>
<dbReference type="Proteomes" id="UP000186400">
    <property type="component" value="Unassembled WGS sequence"/>
</dbReference>
<sequence length="451" mass="49740">MKVAFETLGCKLNQYETDSIATTLSKRGWHPVAFQEDPRADAYVINTCTVTNKADRKSRNVLYRILRQAPPTAPVILTGCFVESSPDFSPGSDRVYLVDNSRKSSIPHLLEAHLAGEILDPRELAQDIFGFATPEQLFHTRTNIKIQDGCDNFCSFCIIPFVRGPGASRPARAVLEEARQALDGGARELVLTGVNMSRYRCPREEMPFPALVRDLLELPGSFRLRISSLEPDQLTPDFLELFAHPRMTPHLHLCLQSGSDRILRAMNRTYTSETYRRMIEGLRRETPLFNVTTDIIVGFPGETEKDFEESLLAIRDIRFGHVHTFPFSVRRGTGAAGLAGPISAAEKRRRSEAVLATAAEAKRTYRSSLVGGGEIVLVEKVTPSGSPGDGPGSGDIRAEGLGARYVPVRFSGESSRISPEPNRFYRVALEGIEAAGDDPVLTASLLDCYSP</sequence>
<dbReference type="Gene3D" id="3.40.50.12160">
    <property type="entry name" value="Methylthiotransferase, N-terminal domain"/>
    <property type="match status" value="1"/>
</dbReference>
<dbReference type="InterPro" id="IPR013848">
    <property type="entry name" value="Methylthiotransferase_N"/>
</dbReference>
<name>A0A1N6NFM6_9SPIO</name>
<keyword evidence="7" id="KW-0411">Iron-sulfur</keyword>
<keyword evidence="11" id="KW-1185">Reference proteome</keyword>
<dbReference type="InterPro" id="IPR020612">
    <property type="entry name" value="Methylthiotransferase_CS"/>
</dbReference>
<dbReference type="AlphaFoldDB" id="A0A1N6NFM6"/>
<dbReference type="EMBL" id="FTMS01000001">
    <property type="protein sequence ID" value="SIP90918.1"/>
    <property type="molecule type" value="Genomic_DNA"/>
</dbReference>
<keyword evidence="3 10" id="KW-0808">Transferase</keyword>
<dbReference type="SUPFAM" id="SSF102114">
    <property type="entry name" value="Radical SAM enzymes"/>
    <property type="match status" value="1"/>
</dbReference>
<evidence type="ECO:0000256" key="4">
    <source>
        <dbReference type="ARBA" id="ARBA00022691"/>
    </source>
</evidence>
<dbReference type="PROSITE" id="PS51918">
    <property type="entry name" value="RADICAL_SAM"/>
    <property type="match status" value="1"/>
</dbReference>
<proteinExistence type="predicted"/>
<dbReference type="InterPro" id="IPR006638">
    <property type="entry name" value="Elp3/MiaA/NifB-like_rSAM"/>
</dbReference>